<keyword evidence="5 7" id="KW-0472">Membrane</keyword>
<accession>A0ABT1NEM5</accession>
<keyword evidence="4 7" id="KW-1133">Transmembrane helix</keyword>
<dbReference type="RefSeq" id="WP_255227247.1">
    <property type="nucleotide sequence ID" value="NZ_JAJEKE010000007.1"/>
</dbReference>
<dbReference type="PIRSF" id="PIRSF005651">
    <property type="entry name" value="HflC"/>
    <property type="match status" value="1"/>
</dbReference>
<comment type="similarity">
    <text evidence="2 6">Belongs to the band 7/mec-2 family. HflC subfamily.</text>
</comment>
<dbReference type="EMBL" id="JAJEKE010000007">
    <property type="protein sequence ID" value="MCQ1529725.1"/>
    <property type="molecule type" value="Genomic_DNA"/>
</dbReference>
<evidence type="ECO:0000256" key="7">
    <source>
        <dbReference type="SAM" id="Phobius"/>
    </source>
</evidence>
<keyword evidence="9" id="KW-0378">Hydrolase</keyword>
<dbReference type="InterPro" id="IPR010200">
    <property type="entry name" value="HflC"/>
</dbReference>
<dbReference type="InterPro" id="IPR001107">
    <property type="entry name" value="Band_7"/>
</dbReference>
<dbReference type="CDD" id="cd03405">
    <property type="entry name" value="SPFH_HflC"/>
    <property type="match status" value="1"/>
</dbReference>
<evidence type="ECO:0000313" key="9">
    <source>
        <dbReference type="EMBL" id="MCQ1529725.1"/>
    </source>
</evidence>
<dbReference type="InterPro" id="IPR036013">
    <property type="entry name" value="Band_7/SPFH_dom_sf"/>
</dbReference>
<dbReference type="PANTHER" id="PTHR42911:SF1">
    <property type="entry name" value="MODULATOR OF FTSH PROTEASE HFLC"/>
    <property type="match status" value="1"/>
</dbReference>
<evidence type="ECO:0000256" key="6">
    <source>
        <dbReference type="PIRNR" id="PIRNR005651"/>
    </source>
</evidence>
<dbReference type="Proteomes" id="UP001651880">
    <property type="component" value="Unassembled WGS sequence"/>
</dbReference>
<keyword evidence="3 7" id="KW-0812">Transmembrane</keyword>
<gene>
    <name evidence="9" type="primary">hflC</name>
    <name evidence="9" type="ORF">LJD61_09230</name>
</gene>
<evidence type="ECO:0000256" key="4">
    <source>
        <dbReference type="ARBA" id="ARBA00022989"/>
    </source>
</evidence>
<proteinExistence type="inferred from homology"/>
<evidence type="ECO:0000256" key="5">
    <source>
        <dbReference type="ARBA" id="ARBA00023136"/>
    </source>
</evidence>
<dbReference type="SUPFAM" id="SSF117892">
    <property type="entry name" value="Band 7/SPFH domain"/>
    <property type="match status" value="1"/>
</dbReference>
<evidence type="ECO:0000259" key="8">
    <source>
        <dbReference type="SMART" id="SM00244"/>
    </source>
</evidence>
<name>A0ABT1NEM5_9FIRM</name>
<dbReference type="PANTHER" id="PTHR42911">
    <property type="entry name" value="MODULATOR OF FTSH PROTEASE HFLC"/>
    <property type="match status" value="1"/>
</dbReference>
<dbReference type="Pfam" id="PF01145">
    <property type="entry name" value="Band_7"/>
    <property type="match status" value="1"/>
</dbReference>
<reference evidence="9 10" key="1">
    <citation type="submission" date="2021-10" db="EMBL/GenBank/DDBJ databases">
        <title>Lutispora strain m25 sp. nov., a thermophilic, non-spore-forming bacterium isolated from a lab-scale methanogenic bioreactor digesting anaerobic sludge.</title>
        <authorList>
            <person name="El Houari A."/>
            <person name="Mcdonald J."/>
        </authorList>
    </citation>
    <scope>NUCLEOTIDE SEQUENCE [LARGE SCALE GENOMIC DNA]</scope>
    <source>
        <strain evidence="10">m25</strain>
    </source>
</reference>
<feature type="domain" description="Band 7" evidence="8">
    <location>
        <begin position="38"/>
        <end position="201"/>
    </location>
</feature>
<protein>
    <recommendedName>
        <fullName evidence="6">Protein HflC</fullName>
    </recommendedName>
</protein>
<keyword evidence="10" id="KW-1185">Reference proteome</keyword>
<dbReference type="NCBIfam" id="TIGR01932">
    <property type="entry name" value="hflC"/>
    <property type="match status" value="1"/>
</dbReference>
<organism evidence="9 10">
    <name type="scientific">Lutispora saccharofermentans</name>
    <dbReference type="NCBI Taxonomy" id="3024236"/>
    <lineage>
        <taxon>Bacteria</taxon>
        <taxon>Bacillati</taxon>
        <taxon>Bacillota</taxon>
        <taxon>Clostridia</taxon>
        <taxon>Lutisporales</taxon>
        <taxon>Lutisporaceae</taxon>
        <taxon>Lutispora</taxon>
    </lineage>
</organism>
<feature type="transmembrane region" description="Helical" evidence="7">
    <location>
        <begin position="20"/>
        <end position="42"/>
    </location>
</feature>
<dbReference type="Gene3D" id="3.30.479.30">
    <property type="entry name" value="Band 7 domain"/>
    <property type="match status" value="1"/>
</dbReference>
<evidence type="ECO:0000313" key="10">
    <source>
        <dbReference type="Proteomes" id="UP001651880"/>
    </source>
</evidence>
<sequence>MSQFNSLNVKKKDTKLVALLKKVSILIAMVAVVLTVFFNALIVQEDEIVFVRSFGKTIRIIDKPGLYFKIPFVNSTSTISKKIFCYDSQSSKFVTKDNKNLLFDSYTLWKINDAKTFIDTLQSIGYAEAKIENSVYTSMRAKLINIDYADIIKNSNINSVSQAILENVKDELKPYGIEIIDIRSKNIYLPQESQDAVYSRMKSEKEKIAAQHLSLGEKEATQIRAEADKEVKIIISKAQSESERIRGSADAEAAKIYANSYNKDPEFYKFMRTLESYKKTLINKPTIIIPIDSPFAKYLIGKYK</sequence>
<comment type="caution">
    <text evidence="9">The sequence shown here is derived from an EMBL/GenBank/DDBJ whole genome shotgun (WGS) entry which is preliminary data.</text>
</comment>
<evidence type="ECO:0000256" key="2">
    <source>
        <dbReference type="ARBA" id="ARBA00007862"/>
    </source>
</evidence>
<comment type="function">
    <text evidence="6">HflC and HflK could regulate a protease.</text>
</comment>
<dbReference type="GO" id="GO:0006508">
    <property type="term" value="P:proteolysis"/>
    <property type="evidence" value="ECO:0007669"/>
    <property type="project" value="UniProtKB-KW"/>
</dbReference>
<evidence type="ECO:0000256" key="1">
    <source>
        <dbReference type="ARBA" id="ARBA00004370"/>
    </source>
</evidence>
<keyword evidence="9" id="KW-0645">Protease</keyword>
<dbReference type="GO" id="GO:0008233">
    <property type="term" value="F:peptidase activity"/>
    <property type="evidence" value="ECO:0007669"/>
    <property type="project" value="UniProtKB-KW"/>
</dbReference>
<evidence type="ECO:0000256" key="3">
    <source>
        <dbReference type="ARBA" id="ARBA00022692"/>
    </source>
</evidence>
<dbReference type="SMART" id="SM00244">
    <property type="entry name" value="PHB"/>
    <property type="match status" value="1"/>
</dbReference>
<comment type="subcellular location">
    <subcellularLocation>
        <location evidence="1">Membrane</location>
    </subcellularLocation>
</comment>